<dbReference type="InterPro" id="IPR045175">
    <property type="entry name" value="M28_fam"/>
</dbReference>
<dbReference type="SUPFAM" id="SSF53187">
    <property type="entry name" value="Zn-dependent exopeptidases"/>
    <property type="match status" value="1"/>
</dbReference>
<sequence>MSASLRSSLFLLAAGLGLAGGTGCAPTPLLEGTDVTRLKTLTEEIQPERVWSDLLTLTERHASDQSIDCVPLVPAETREKWPELCHLSNSRSGEWVRSQFVSFDGLRVTDDVSFGENGMRTSNIVAELPGTTKPDEVILVGAHFDAFWQGADDNSSGVVAMLELARVLSRYKFERTIRFVGFDMEEYGISGSHRYVKEGKSGQVVTALVFDSIGYYSDEEGSQGSIPGLPSPSKGDFLAIIGNDDSSREAAQVYAINNSLELMNTVPLISSGNGTPTLGFPLTLSDHLPFWFNHQKAIFLTDTAPFRNPHYHQETDTPDTLDPIRLGQATRVAAAAIAFFAGGPTP</sequence>
<dbReference type="PROSITE" id="PS51257">
    <property type="entry name" value="PROKAR_LIPOPROTEIN"/>
    <property type="match status" value="1"/>
</dbReference>
<dbReference type="InterPro" id="IPR018247">
    <property type="entry name" value="EF_Hand_1_Ca_BS"/>
</dbReference>
<dbReference type="InterPro" id="IPR007484">
    <property type="entry name" value="Peptidase_M28"/>
</dbReference>
<protein>
    <submittedName>
        <fullName evidence="3">M28 family peptidase</fullName>
    </submittedName>
</protein>
<feature type="domain" description="Peptidase M28" evidence="2">
    <location>
        <begin position="123"/>
        <end position="336"/>
    </location>
</feature>
<dbReference type="Gene3D" id="3.40.630.10">
    <property type="entry name" value="Zn peptidases"/>
    <property type="match status" value="1"/>
</dbReference>
<gene>
    <name evidence="3" type="ORF">OV287_28310</name>
</gene>
<evidence type="ECO:0000259" key="2">
    <source>
        <dbReference type="Pfam" id="PF04389"/>
    </source>
</evidence>
<keyword evidence="1" id="KW-0732">Signal</keyword>
<evidence type="ECO:0000313" key="4">
    <source>
        <dbReference type="Proteomes" id="UP001207654"/>
    </source>
</evidence>
<dbReference type="RefSeq" id="WP_267537169.1">
    <property type="nucleotide sequence ID" value="NZ_JAPNKA010000001.1"/>
</dbReference>
<dbReference type="PANTHER" id="PTHR12147">
    <property type="entry name" value="METALLOPEPTIDASE M28 FAMILY MEMBER"/>
    <property type="match status" value="1"/>
</dbReference>
<dbReference type="EMBL" id="JAPNKA010000001">
    <property type="protein sequence ID" value="MCY1078385.1"/>
    <property type="molecule type" value="Genomic_DNA"/>
</dbReference>
<name>A0ABT4A9U4_9BACT</name>
<proteinExistence type="predicted"/>
<reference evidence="3 4" key="1">
    <citation type="submission" date="2022-11" db="EMBL/GenBank/DDBJ databases">
        <title>Minimal conservation of predation-associated metabolite biosynthetic gene clusters underscores biosynthetic potential of Myxococcota including descriptions for ten novel species: Archangium lansinium sp. nov., Myxococcus landrumus sp. nov., Nannocystis bai.</title>
        <authorList>
            <person name="Ahearne A."/>
            <person name="Stevens C."/>
            <person name="Phillips K."/>
        </authorList>
    </citation>
    <scope>NUCLEOTIDE SEQUENCE [LARGE SCALE GENOMIC DNA]</scope>
    <source>
        <strain evidence="3 4">MIWBW</strain>
    </source>
</reference>
<evidence type="ECO:0000256" key="1">
    <source>
        <dbReference type="SAM" id="SignalP"/>
    </source>
</evidence>
<dbReference type="PANTHER" id="PTHR12147:SF26">
    <property type="entry name" value="PEPTIDASE M28 DOMAIN-CONTAINING PROTEIN"/>
    <property type="match status" value="1"/>
</dbReference>
<dbReference type="PROSITE" id="PS00018">
    <property type="entry name" value="EF_HAND_1"/>
    <property type="match status" value="1"/>
</dbReference>
<accession>A0ABT4A9U4</accession>
<keyword evidence="4" id="KW-1185">Reference proteome</keyword>
<organism evidence="3 4">
    <name type="scientific">Archangium lansingense</name>
    <dbReference type="NCBI Taxonomy" id="2995310"/>
    <lineage>
        <taxon>Bacteria</taxon>
        <taxon>Pseudomonadati</taxon>
        <taxon>Myxococcota</taxon>
        <taxon>Myxococcia</taxon>
        <taxon>Myxococcales</taxon>
        <taxon>Cystobacterineae</taxon>
        <taxon>Archangiaceae</taxon>
        <taxon>Archangium</taxon>
    </lineage>
</organism>
<dbReference type="Pfam" id="PF04389">
    <property type="entry name" value="Peptidase_M28"/>
    <property type="match status" value="1"/>
</dbReference>
<dbReference type="Proteomes" id="UP001207654">
    <property type="component" value="Unassembled WGS sequence"/>
</dbReference>
<feature type="chain" id="PRO_5046154217" evidence="1">
    <location>
        <begin position="20"/>
        <end position="346"/>
    </location>
</feature>
<feature type="signal peptide" evidence="1">
    <location>
        <begin position="1"/>
        <end position="19"/>
    </location>
</feature>
<comment type="caution">
    <text evidence="3">The sequence shown here is derived from an EMBL/GenBank/DDBJ whole genome shotgun (WGS) entry which is preliminary data.</text>
</comment>
<evidence type="ECO:0000313" key="3">
    <source>
        <dbReference type="EMBL" id="MCY1078385.1"/>
    </source>
</evidence>